<dbReference type="NCBIfam" id="TIGR02821">
    <property type="entry name" value="fghA_ester_D"/>
    <property type="match status" value="1"/>
</dbReference>
<dbReference type="GO" id="GO:0018738">
    <property type="term" value="F:S-formylglutathione hydrolase activity"/>
    <property type="evidence" value="ECO:0007669"/>
    <property type="project" value="UniProtKB-UniRule"/>
</dbReference>
<comment type="function">
    <text evidence="8">Serine hydrolase involved in the detoxification of formaldehyde.</text>
</comment>
<dbReference type="PANTHER" id="PTHR10061">
    <property type="entry name" value="S-FORMYLGLUTATHIONE HYDROLASE"/>
    <property type="match status" value="1"/>
</dbReference>
<dbReference type="Pfam" id="PF00756">
    <property type="entry name" value="Esterase"/>
    <property type="match status" value="1"/>
</dbReference>
<gene>
    <name evidence="9" type="ORF">DFP90_106127</name>
</gene>
<dbReference type="GO" id="GO:0052689">
    <property type="term" value="F:carboxylic ester hydrolase activity"/>
    <property type="evidence" value="ECO:0007669"/>
    <property type="project" value="UniProtKB-KW"/>
</dbReference>
<dbReference type="OrthoDB" id="9782200at2"/>
<keyword evidence="4 8" id="KW-0378">Hydrolase</keyword>
<name>A0A3D9HI44_9PROT</name>
<dbReference type="Proteomes" id="UP000256845">
    <property type="component" value="Unassembled WGS sequence"/>
</dbReference>
<dbReference type="AlphaFoldDB" id="A0A3D9HI44"/>
<comment type="catalytic activity">
    <reaction evidence="5 8">
        <text>S-formylglutathione + H2O = formate + glutathione + H(+)</text>
        <dbReference type="Rhea" id="RHEA:14961"/>
        <dbReference type="ChEBI" id="CHEBI:15377"/>
        <dbReference type="ChEBI" id="CHEBI:15378"/>
        <dbReference type="ChEBI" id="CHEBI:15740"/>
        <dbReference type="ChEBI" id="CHEBI:57688"/>
        <dbReference type="ChEBI" id="CHEBI:57925"/>
        <dbReference type="EC" id="3.1.2.12"/>
    </reaction>
</comment>
<dbReference type="Gene3D" id="3.40.50.1820">
    <property type="entry name" value="alpha/beta hydrolase"/>
    <property type="match status" value="1"/>
</dbReference>
<accession>A0A3D9HI44</accession>
<keyword evidence="10" id="KW-1185">Reference proteome</keyword>
<reference evidence="9 10" key="1">
    <citation type="submission" date="2018-07" db="EMBL/GenBank/DDBJ databases">
        <title>Genomic Encyclopedia of Type Strains, Phase III (KMG-III): the genomes of soil and plant-associated and newly described type strains.</title>
        <authorList>
            <person name="Whitman W."/>
        </authorList>
    </citation>
    <scope>NUCLEOTIDE SEQUENCE [LARGE SCALE GENOMIC DNA]</scope>
    <source>
        <strain evidence="9 10">CECT 8488</strain>
    </source>
</reference>
<proteinExistence type="inferred from homology"/>
<evidence type="ECO:0000256" key="4">
    <source>
        <dbReference type="ARBA" id="ARBA00022801"/>
    </source>
</evidence>
<keyword evidence="3 8" id="KW-0719">Serine esterase</keyword>
<dbReference type="InterPro" id="IPR014186">
    <property type="entry name" value="S-formylglutathione_hydrol"/>
</dbReference>
<dbReference type="RefSeq" id="WP_115937349.1">
    <property type="nucleotide sequence ID" value="NZ_QRDW01000006.1"/>
</dbReference>
<dbReference type="FunFam" id="3.40.50.1820:FF:000002">
    <property type="entry name" value="S-formylglutathione hydrolase"/>
    <property type="match status" value="1"/>
</dbReference>
<dbReference type="GO" id="GO:0005829">
    <property type="term" value="C:cytosol"/>
    <property type="evidence" value="ECO:0007669"/>
    <property type="project" value="TreeGrafter"/>
</dbReference>
<evidence type="ECO:0000256" key="7">
    <source>
        <dbReference type="PIRSR" id="PIRSR614186-1"/>
    </source>
</evidence>
<dbReference type="GO" id="GO:0046294">
    <property type="term" value="P:formaldehyde catabolic process"/>
    <property type="evidence" value="ECO:0007669"/>
    <property type="project" value="InterPro"/>
</dbReference>
<dbReference type="InterPro" id="IPR029058">
    <property type="entry name" value="AB_hydrolase_fold"/>
</dbReference>
<dbReference type="EC" id="3.1.2.12" evidence="2 6"/>
<dbReference type="InterPro" id="IPR000801">
    <property type="entry name" value="Esterase-like"/>
</dbReference>
<sequence>MTIETLSEQKCFGGIQGVYRHQSSSTGTDMEFAVFQPAEAAKKPLPVLVFLSGLTCTWENFTTKAGAQRYAAEHGVIVVAPDTSPRGEGVADDQAYDLGKGAGFYLNATEDPWAKHYRMEDYVVKELPAVLANNFPVDLDRMGITGHSMGGHGALTLAIKNPDLFKTLSAFAPIVSPANCPWGQKAFNNYLGDNIATWGQNDASALVETFGWSGDILIDQGASDTFLETELLPDVFVRACERKSVALTLRMQEGYDHSYYFIASFIEDHIAWHAKRLKA</sequence>
<dbReference type="SUPFAM" id="SSF53474">
    <property type="entry name" value="alpha/beta-Hydrolases"/>
    <property type="match status" value="1"/>
</dbReference>
<evidence type="ECO:0000256" key="3">
    <source>
        <dbReference type="ARBA" id="ARBA00022487"/>
    </source>
</evidence>
<feature type="active site" description="Charge relay system" evidence="7">
    <location>
        <position position="148"/>
    </location>
</feature>
<feature type="active site" description="Charge relay system" evidence="7">
    <location>
        <position position="224"/>
    </location>
</feature>
<evidence type="ECO:0000256" key="1">
    <source>
        <dbReference type="ARBA" id="ARBA00005622"/>
    </source>
</evidence>
<organism evidence="9 10">
    <name type="scientific">Aestuariispira insulae</name>
    <dbReference type="NCBI Taxonomy" id="1461337"/>
    <lineage>
        <taxon>Bacteria</taxon>
        <taxon>Pseudomonadati</taxon>
        <taxon>Pseudomonadota</taxon>
        <taxon>Alphaproteobacteria</taxon>
        <taxon>Rhodospirillales</taxon>
        <taxon>Kiloniellaceae</taxon>
        <taxon>Aestuariispira</taxon>
    </lineage>
</organism>
<evidence type="ECO:0000256" key="5">
    <source>
        <dbReference type="ARBA" id="ARBA00047590"/>
    </source>
</evidence>
<dbReference type="EMBL" id="QRDW01000006">
    <property type="protein sequence ID" value="RED49150.1"/>
    <property type="molecule type" value="Genomic_DNA"/>
</dbReference>
<dbReference type="PANTHER" id="PTHR10061:SF0">
    <property type="entry name" value="S-FORMYLGLUTATHIONE HYDROLASE"/>
    <property type="match status" value="1"/>
</dbReference>
<evidence type="ECO:0000313" key="10">
    <source>
        <dbReference type="Proteomes" id="UP000256845"/>
    </source>
</evidence>
<evidence type="ECO:0000313" key="9">
    <source>
        <dbReference type="EMBL" id="RED49150.1"/>
    </source>
</evidence>
<evidence type="ECO:0000256" key="8">
    <source>
        <dbReference type="RuleBase" id="RU363068"/>
    </source>
</evidence>
<evidence type="ECO:0000256" key="6">
    <source>
        <dbReference type="NCBIfam" id="TIGR02821"/>
    </source>
</evidence>
<comment type="caution">
    <text evidence="9">The sequence shown here is derived from an EMBL/GenBank/DDBJ whole genome shotgun (WGS) entry which is preliminary data.</text>
</comment>
<feature type="active site" description="Charge relay system" evidence="7">
    <location>
        <position position="257"/>
    </location>
</feature>
<evidence type="ECO:0000256" key="2">
    <source>
        <dbReference type="ARBA" id="ARBA00012479"/>
    </source>
</evidence>
<comment type="similarity">
    <text evidence="1 8">Belongs to the esterase D family.</text>
</comment>
<protein>
    <recommendedName>
        <fullName evidence="2 6">S-formylglutathione hydrolase</fullName>
        <ecNumber evidence="2 6">3.1.2.12</ecNumber>
    </recommendedName>
</protein>